<dbReference type="PROSITE" id="PS50172">
    <property type="entry name" value="BRCT"/>
    <property type="match status" value="1"/>
</dbReference>
<feature type="domain" description="FCP1 homology" evidence="9">
    <location>
        <begin position="161"/>
        <end position="336"/>
    </location>
</feature>
<dbReference type="NCBIfam" id="TIGR02250">
    <property type="entry name" value="FCP1_euk"/>
    <property type="match status" value="1"/>
</dbReference>
<dbReference type="InterPro" id="IPR001357">
    <property type="entry name" value="BRCT_dom"/>
</dbReference>
<evidence type="ECO:0000256" key="1">
    <source>
        <dbReference type="ARBA" id="ARBA00004123"/>
    </source>
</evidence>
<proteinExistence type="predicted"/>
<dbReference type="Proteomes" id="UP000193685">
    <property type="component" value="Unassembled WGS sequence"/>
</dbReference>
<comment type="function">
    <text evidence="6">This promotes the activity of RNA polymerase II.</text>
</comment>
<dbReference type="Pfam" id="PF03031">
    <property type="entry name" value="NIF"/>
    <property type="match status" value="1"/>
</dbReference>
<evidence type="ECO:0000259" key="9">
    <source>
        <dbReference type="PROSITE" id="PS50969"/>
    </source>
</evidence>
<feature type="region of interest" description="Disordered" evidence="7">
    <location>
        <begin position="339"/>
        <end position="359"/>
    </location>
</feature>
<dbReference type="SUPFAM" id="SSF52113">
    <property type="entry name" value="BRCT domain"/>
    <property type="match status" value="1"/>
</dbReference>
<evidence type="ECO:0000256" key="5">
    <source>
        <dbReference type="ARBA" id="ARBA00048336"/>
    </source>
</evidence>
<dbReference type="STRING" id="56484.A0A1Y2FML2"/>
<feature type="non-terminal residue" evidence="10">
    <location>
        <position position="574"/>
    </location>
</feature>
<dbReference type="InterPro" id="IPR036412">
    <property type="entry name" value="HAD-like_sf"/>
</dbReference>
<dbReference type="OMA" id="ACTHEVQ"/>
<dbReference type="PROSITE" id="PS50969">
    <property type="entry name" value="FCP1"/>
    <property type="match status" value="1"/>
</dbReference>
<dbReference type="CDD" id="cd07521">
    <property type="entry name" value="HAD_FCP1-like"/>
    <property type="match status" value="1"/>
</dbReference>
<keyword evidence="3 6" id="KW-0539">Nucleus</keyword>
<evidence type="ECO:0000313" key="10">
    <source>
        <dbReference type="EMBL" id="ORY84466.1"/>
    </source>
</evidence>
<dbReference type="SMART" id="SM00577">
    <property type="entry name" value="CPDc"/>
    <property type="match status" value="1"/>
</dbReference>
<feature type="compositionally biased region" description="Low complexity" evidence="7">
    <location>
        <begin position="341"/>
        <end position="357"/>
    </location>
</feature>
<evidence type="ECO:0000256" key="4">
    <source>
        <dbReference type="ARBA" id="ARBA00047761"/>
    </source>
</evidence>
<dbReference type="GeneID" id="63784227"/>
<keyword evidence="11" id="KW-1185">Reference proteome</keyword>
<dbReference type="PANTHER" id="PTHR23081">
    <property type="entry name" value="RNA POLYMERASE II CTD PHOSPHATASE"/>
    <property type="match status" value="1"/>
</dbReference>
<protein>
    <recommendedName>
        <fullName evidence="6">RNA polymerase II subunit A C-terminal domain phosphatase</fullName>
        <ecNumber evidence="6">3.1.3.16</ecNumber>
    </recommendedName>
</protein>
<comment type="catalytic activity">
    <reaction evidence="4 6">
        <text>O-phospho-L-seryl-[protein] + H2O = L-seryl-[protein] + phosphate</text>
        <dbReference type="Rhea" id="RHEA:20629"/>
        <dbReference type="Rhea" id="RHEA-COMP:9863"/>
        <dbReference type="Rhea" id="RHEA-COMP:11604"/>
        <dbReference type="ChEBI" id="CHEBI:15377"/>
        <dbReference type="ChEBI" id="CHEBI:29999"/>
        <dbReference type="ChEBI" id="CHEBI:43474"/>
        <dbReference type="ChEBI" id="CHEBI:83421"/>
        <dbReference type="EC" id="3.1.3.16"/>
    </reaction>
</comment>
<dbReference type="InterPro" id="IPR004274">
    <property type="entry name" value="FCP1_dom"/>
</dbReference>
<dbReference type="GO" id="GO:0008420">
    <property type="term" value="F:RNA polymerase II CTD heptapeptide repeat phosphatase activity"/>
    <property type="evidence" value="ECO:0007669"/>
    <property type="project" value="UniProtKB-UniRule"/>
</dbReference>
<feature type="region of interest" description="Disordered" evidence="7">
    <location>
        <begin position="386"/>
        <end position="406"/>
    </location>
</feature>
<dbReference type="Gene3D" id="3.40.50.10190">
    <property type="entry name" value="BRCT domain"/>
    <property type="match status" value="1"/>
</dbReference>
<dbReference type="OrthoDB" id="10249888at2759"/>
<keyword evidence="2 6" id="KW-0378">Hydrolase</keyword>
<comment type="caution">
    <text evidence="10">The sequence shown here is derived from an EMBL/GenBank/DDBJ whole genome shotgun (WGS) entry which is preliminary data.</text>
</comment>
<evidence type="ECO:0000256" key="2">
    <source>
        <dbReference type="ARBA" id="ARBA00022801"/>
    </source>
</evidence>
<sequence length="574" mass="64240">MSSQDPTVVTGTLSLRYPLTVLSIDAPFGAAIRKFQPVFTFQFTGTAVESQDDGTDKEVPRIFVESFDSPIDGEALEWFIEQGDIIRSARDKLFSVIEPCVHQVQYRGMCANCGKDLTAGDFLGINDAERATVAMSHDDLGLTVSYGEAARLERETTKRLLQTSRLSLIVDLDQCVIQTTVDPTVGEWLKDESNPNHAALKDVHHFRIAEEGPGAPVYYVKPRPGLQAFFESITRRYEMHIYTMGTKPYALKIASIIDPQGNFFGSRILSRDENGSHTQKSVSRLFPVDTNMVVIMDDRGDVWQWCQNLIKVNPFEFFLGTGDINSSFLAPLDEQDAQKKALAASPTADPASPATPLVDNAPVEDPALLAVQADAQQATLEAQVEMRPLSRAQDAQPQHTGRPVLNDNDDVLQYVEQTLRKVHERFYALYSEHMAEMGKGRALANLKPKHKSRRNAAATADVKVILSEMKRQVLKGCVITFSGLMSDHRDPRQEWQGRLAVDFGARVLDARSKGRPTHVIVGEKIHLRNLTEKAKLGKQYPWIKVVYMGWLTESTKRFQRQPEQPYQLDPEAPD</sequence>
<dbReference type="InterPro" id="IPR036420">
    <property type="entry name" value="BRCT_dom_sf"/>
</dbReference>
<dbReference type="EC" id="3.1.3.16" evidence="6"/>
<comment type="subcellular location">
    <subcellularLocation>
        <location evidence="1 6">Nucleus</location>
    </subcellularLocation>
</comment>
<feature type="domain" description="BRCT" evidence="8">
    <location>
        <begin position="469"/>
        <end position="568"/>
    </location>
</feature>
<dbReference type="InterPro" id="IPR011947">
    <property type="entry name" value="FCP1_euk"/>
</dbReference>
<dbReference type="SUPFAM" id="SSF56784">
    <property type="entry name" value="HAD-like"/>
    <property type="match status" value="1"/>
</dbReference>
<evidence type="ECO:0000313" key="11">
    <source>
        <dbReference type="Proteomes" id="UP000193685"/>
    </source>
</evidence>
<dbReference type="InterPro" id="IPR023214">
    <property type="entry name" value="HAD_sf"/>
</dbReference>
<accession>A0A1Y2FML2</accession>
<dbReference type="PANTHER" id="PTHR23081:SF36">
    <property type="entry name" value="RNA POLYMERASE II SUBUNIT A C-TERMINAL DOMAIN PHOSPHATASE"/>
    <property type="match status" value="1"/>
</dbReference>
<gene>
    <name evidence="10" type="ORF">BCR37DRAFT_345495</name>
</gene>
<comment type="catalytic activity">
    <reaction evidence="5 6">
        <text>O-phospho-L-threonyl-[protein] + H2O = L-threonyl-[protein] + phosphate</text>
        <dbReference type="Rhea" id="RHEA:47004"/>
        <dbReference type="Rhea" id="RHEA-COMP:11060"/>
        <dbReference type="Rhea" id="RHEA-COMP:11605"/>
        <dbReference type="ChEBI" id="CHEBI:15377"/>
        <dbReference type="ChEBI" id="CHEBI:30013"/>
        <dbReference type="ChEBI" id="CHEBI:43474"/>
        <dbReference type="ChEBI" id="CHEBI:61977"/>
        <dbReference type="EC" id="3.1.3.16"/>
    </reaction>
</comment>
<reference evidence="10 11" key="1">
    <citation type="submission" date="2016-07" db="EMBL/GenBank/DDBJ databases">
        <title>Pervasive Adenine N6-methylation of Active Genes in Fungi.</title>
        <authorList>
            <consortium name="DOE Joint Genome Institute"/>
            <person name="Mondo S.J."/>
            <person name="Dannebaum R.O."/>
            <person name="Kuo R.C."/>
            <person name="Labutti K."/>
            <person name="Haridas S."/>
            <person name="Kuo A."/>
            <person name="Salamov A."/>
            <person name="Ahrendt S.R."/>
            <person name="Lipzen A."/>
            <person name="Sullivan W."/>
            <person name="Andreopoulos W.B."/>
            <person name="Clum A."/>
            <person name="Lindquist E."/>
            <person name="Daum C."/>
            <person name="Ramamoorthy G.K."/>
            <person name="Gryganskyi A."/>
            <person name="Culley D."/>
            <person name="Magnuson J.K."/>
            <person name="James T.Y."/>
            <person name="O'Malley M.A."/>
            <person name="Stajich J.E."/>
            <person name="Spatafora J.W."/>
            <person name="Visel A."/>
            <person name="Grigoriev I.V."/>
        </authorList>
    </citation>
    <scope>NUCLEOTIDE SEQUENCE [LARGE SCALE GENOMIC DNA]</scope>
    <source>
        <strain evidence="10 11">12-1054</strain>
    </source>
</reference>
<dbReference type="EMBL" id="MCFI01000006">
    <property type="protein sequence ID" value="ORY84466.1"/>
    <property type="molecule type" value="Genomic_DNA"/>
</dbReference>
<evidence type="ECO:0000256" key="6">
    <source>
        <dbReference type="RuleBase" id="RU366066"/>
    </source>
</evidence>
<evidence type="ECO:0000256" key="3">
    <source>
        <dbReference type="ARBA" id="ARBA00023242"/>
    </source>
</evidence>
<evidence type="ECO:0000256" key="7">
    <source>
        <dbReference type="SAM" id="MobiDB-lite"/>
    </source>
</evidence>
<dbReference type="Gene3D" id="3.40.50.1000">
    <property type="entry name" value="HAD superfamily/HAD-like"/>
    <property type="match status" value="1"/>
</dbReference>
<dbReference type="AlphaFoldDB" id="A0A1Y2FML2"/>
<name>A0A1Y2FML2_PROLT</name>
<organism evidence="10 11">
    <name type="scientific">Protomyces lactucae-debilis</name>
    <dbReference type="NCBI Taxonomy" id="2754530"/>
    <lineage>
        <taxon>Eukaryota</taxon>
        <taxon>Fungi</taxon>
        <taxon>Dikarya</taxon>
        <taxon>Ascomycota</taxon>
        <taxon>Taphrinomycotina</taxon>
        <taxon>Taphrinomycetes</taxon>
        <taxon>Taphrinales</taxon>
        <taxon>Protomycetaceae</taxon>
        <taxon>Protomyces</taxon>
    </lineage>
</organism>
<dbReference type="RefSeq" id="XP_040726484.1">
    <property type="nucleotide sequence ID" value="XM_040867628.1"/>
</dbReference>
<dbReference type="GO" id="GO:0005634">
    <property type="term" value="C:nucleus"/>
    <property type="evidence" value="ECO:0007669"/>
    <property type="project" value="UniProtKB-SubCell"/>
</dbReference>
<evidence type="ECO:0000259" key="8">
    <source>
        <dbReference type="PROSITE" id="PS50172"/>
    </source>
</evidence>
<dbReference type="CDD" id="cd17729">
    <property type="entry name" value="BRCT_CTDP1"/>
    <property type="match status" value="1"/>
</dbReference>
<dbReference type="InterPro" id="IPR039189">
    <property type="entry name" value="Fcp1"/>
</dbReference>